<name>A0A3B0PER4_9BACT</name>
<evidence type="ECO:0000313" key="3">
    <source>
        <dbReference type="Proteomes" id="UP000259864"/>
    </source>
</evidence>
<proteinExistence type="predicted"/>
<dbReference type="InterPro" id="IPR023405">
    <property type="entry name" value="Topo_IA_core_domain"/>
</dbReference>
<dbReference type="InterPro" id="IPR006171">
    <property type="entry name" value="TOPRIM_dom"/>
</dbReference>
<feature type="domain" description="Toprim" evidence="1">
    <location>
        <begin position="4"/>
        <end position="39"/>
    </location>
</feature>
<protein>
    <submittedName>
        <fullName evidence="2">DNA topoisomerase 1</fullName>
        <ecNumber evidence="2">5.99.1.2</ecNumber>
    </submittedName>
</protein>
<evidence type="ECO:0000313" key="2">
    <source>
        <dbReference type="EMBL" id="SYV90016.1"/>
    </source>
</evidence>
<dbReference type="EC" id="5.99.1.2" evidence="2"/>
<reference evidence="3" key="1">
    <citation type="submission" date="2018-06" db="EMBL/GenBank/DDBJ databases">
        <authorList>
            <consortium name="Pathogen Informatics"/>
        </authorList>
    </citation>
    <scope>NUCLEOTIDE SEQUENCE [LARGE SCALE GENOMIC DNA]</scope>
    <source>
        <strain evidence="3">NCTC10135</strain>
    </source>
</reference>
<dbReference type="Proteomes" id="UP000259864">
    <property type="component" value="Chromosome 1"/>
</dbReference>
<dbReference type="Pfam" id="PF01751">
    <property type="entry name" value="Toprim"/>
    <property type="match status" value="1"/>
</dbReference>
<dbReference type="EMBL" id="LS991949">
    <property type="protein sequence ID" value="SYV90016.1"/>
    <property type="molecule type" value="Genomic_DNA"/>
</dbReference>
<dbReference type="SUPFAM" id="SSF56712">
    <property type="entry name" value="Prokaryotic type I DNA topoisomerase"/>
    <property type="match status" value="1"/>
</dbReference>
<dbReference type="GO" id="GO:0016853">
    <property type="term" value="F:isomerase activity"/>
    <property type="evidence" value="ECO:0007669"/>
    <property type="project" value="UniProtKB-KW"/>
</dbReference>
<dbReference type="AlphaFoldDB" id="A0A3B0PER4"/>
<dbReference type="Gene3D" id="3.40.50.140">
    <property type="match status" value="1"/>
</dbReference>
<evidence type="ECO:0000259" key="1">
    <source>
        <dbReference type="Pfam" id="PF01751"/>
    </source>
</evidence>
<dbReference type="KEGG" id="mala:NCTC10135_00523"/>
<accession>A0A3B0PER4</accession>
<organism evidence="2 3">
    <name type="scientific">Metamycoplasma alkalescens</name>
    <dbReference type="NCBI Taxonomy" id="45363"/>
    <lineage>
        <taxon>Bacteria</taxon>
        <taxon>Bacillati</taxon>
        <taxon>Mycoplasmatota</taxon>
        <taxon>Mycoplasmoidales</taxon>
        <taxon>Metamycoplasmataceae</taxon>
        <taxon>Metamycoplasma</taxon>
    </lineage>
</organism>
<gene>
    <name evidence="2" type="primary">topA_3</name>
    <name evidence="2" type="ORF">NCTC10135_00523</name>
</gene>
<keyword evidence="2" id="KW-0413">Isomerase</keyword>
<feature type="non-terminal residue" evidence="2">
    <location>
        <position position="52"/>
    </location>
</feature>
<sequence>MSEKIMIVESPNKVNTIQKIVGDKIIVLASVGHILKLATGGINNLGIDFENW</sequence>